<evidence type="ECO:0000313" key="2">
    <source>
        <dbReference type="EMBL" id="PTB35695.1"/>
    </source>
</evidence>
<evidence type="ECO:0000313" key="3">
    <source>
        <dbReference type="Proteomes" id="UP000240493"/>
    </source>
</evidence>
<protein>
    <submittedName>
        <fullName evidence="2">Uncharacterized protein</fullName>
    </submittedName>
</protein>
<evidence type="ECO:0000256" key="1">
    <source>
        <dbReference type="SAM" id="MobiDB-lite"/>
    </source>
</evidence>
<name>A0A2T3YSZ9_TRIA4</name>
<organism evidence="2 3">
    <name type="scientific">Trichoderma asperellum (strain ATCC 204424 / CBS 433.97 / NBRC 101777)</name>
    <dbReference type="NCBI Taxonomy" id="1042311"/>
    <lineage>
        <taxon>Eukaryota</taxon>
        <taxon>Fungi</taxon>
        <taxon>Dikarya</taxon>
        <taxon>Ascomycota</taxon>
        <taxon>Pezizomycotina</taxon>
        <taxon>Sordariomycetes</taxon>
        <taxon>Hypocreomycetidae</taxon>
        <taxon>Hypocreales</taxon>
        <taxon>Hypocreaceae</taxon>
        <taxon>Trichoderma</taxon>
    </lineage>
</organism>
<dbReference type="OrthoDB" id="4898756at2759"/>
<dbReference type="Proteomes" id="UP000240493">
    <property type="component" value="Unassembled WGS sequence"/>
</dbReference>
<sequence>MTGPPAVMLPSMTSPVFPKPKKLSFADINVPNDYPYDLTFGTPDYEDTIAVLNAYYSQATRMTADDQLDMVEIIESGKYLKTASARTSGASHRLYRKAQERSFTPESISWASFLILNALYSYKLPDKYHEAVRKRFGTRVVQDFSEEYFRIYPKQSHILPTSADGETSDVYTPPVTRKRSKEAAEDMDQANAPTQPRAQLRARKQAKFEEAPMTDTSTPPTLPPRNGQETSSVKVETSAAHLSDEIIGANRSVDPGLFTRQGGLQGSSENFGASQPLFGRLSAPERLFANYAIPRPASQNSFLSEMRECNWAQANTSNDQGASNMPAKATATDGSRQEMSAPDAEIGGACPDVMKSISDMKFVMEEDHFRLVGKVDKLQQDTSDNTAKIVSEIAKLKTELKAELKAGIQAVIEAVVQAVLSKSEADHAAILKDIQSFMEAIVKRFEEN</sequence>
<keyword evidence="3" id="KW-1185">Reference proteome</keyword>
<dbReference type="AlphaFoldDB" id="A0A2T3YSZ9"/>
<dbReference type="EMBL" id="KZ679273">
    <property type="protein sequence ID" value="PTB35695.1"/>
    <property type="molecule type" value="Genomic_DNA"/>
</dbReference>
<reference evidence="2 3" key="1">
    <citation type="submission" date="2016-07" db="EMBL/GenBank/DDBJ databases">
        <title>Multiple horizontal gene transfer events from other fungi enriched the ability of initially mycotrophic Trichoderma (Ascomycota) to feed on dead plant biomass.</title>
        <authorList>
            <consortium name="DOE Joint Genome Institute"/>
            <person name="Aerts A."/>
            <person name="Atanasova L."/>
            <person name="Chenthamara K."/>
            <person name="Zhang J."/>
            <person name="Grujic M."/>
            <person name="Henrissat B."/>
            <person name="Kuo A."/>
            <person name="Salamov A."/>
            <person name="Lipzen A."/>
            <person name="Labutti K."/>
            <person name="Barry K."/>
            <person name="Miao Y."/>
            <person name="Rahimi M.J."/>
            <person name="Shen Q."/>
            <person name="Grigoriev I.V."/>
            <person name="Kubicek C.P."/>
            <person name="Druzhinina I.S."/>
        </authorList>
    </citation>
    <scope>NUCLEOTIDE SEQUENCE [LARGE SCALE GENOMIC DNA]</scope>
    <source>
        <strain evidence="2 3">CBS 433.97</strain>
    </source>
</reference>
<gene>
    <name evidence="2" type="ORF">M441DRAFT_73852</name>
</gene>
<feature type="region of interest" description="Disordered" evidence="1">
    <location>
        <begin position="315"/>
        <end position="347"/>
    </location>
</feature>
<accession>A0A2T3YSZ9</accession>
<feature type="region of interest" description="Disordered" evidence="1">
    <location>
        <begin position="160"/>
        <end position="231"/>
    </location>
</feature>
<proteinExistence type="predicted"/>